<name>A0A2M7XDR7_9BACT</name>
<feature type="domain" description="Serine aminopeptidase S33" evidence="1">
    <location>
        <begin position="42"/>
        <end position="139"/>
    </location>
</feature>
<evidence type="ECO:0000259" key="1">
    <source>
        <dbReference type="Pfam" id="PF12146"/>
    </source>
</evidence>
<dbReference type="Gene3D" id="3.40.50.1820">
    <property type="entry name" value="alpha/beta hydrolase"/>
    <property type="match status" value="1"/>
</dbReference>
<organism evidence="2 3">
    <name type="scientific">Candidatus Uhrbacteria bacterium CG_4_9_14_3_um_filter_41_35</name>
    <dbReference type="NCBI Taxonomy" id="1975034"/>
    <lineage>
        <taxon>Bacteria</taxon>
        <taxon>Candidatus Uhriibacteriota</taxon>
    </lineage>
</organism>
<dbReference type="InterPro" id="IPR022742">
    <property type="entry name" value="Hydrolase_4"/>
</dbReference>
<dbReference type="AlphaFoldDB" id="A0A2M7XDR7"/>
<sequence length="214" mass="23292">METLTLTTEDGAKISGVFYPASGERYALLLHMMPATKESWLSFIDGLNALGINALAIDLRGHGESSGGPSGYLEFTDTQHQSTVFDVRSAWFYLASKGALADRTVVVGASIGANLAIEHLAEHETIKACVALSPGLNYHGIQADINIVHLAEDQRVLLVASDEDEYSAKSIDQLHQLSPANTEKIEVKGLGHGTVMLRSSWLFDQILKWIDDRI</sequence>
<evidence type="ECO:0000313" key="3">
    <source>
        <dbReference type="Proteomes" id="UP000231263"/>
    </source>
</evidence>
<comment type="caution">
    <text evidence="2">The sequence shown here is derived from an EMBL/GenBank/DDBJ whole genome shotgun (WGS) entry which is preliminary data.</text>
</comment>
<accession>A0A2M7XDR7</accession>
<protein>
    <recommendedName>
        <fullName evidence="1">Serine aminopeptidase S33 domain-containing protein</fullName>
    </recommendedName>
</protein>
<dbReference type="InterPro" id="IPR029058">
    <property type="entry name" value="AB_hydrolase_fold"/>
</dbReference>
<gene>
    <name evidence="2" type="ORF">CO173_04025</name>
</gene>
<dbReference type="EMBL" id="PFWT01000019">
    <property type="protein sequence ID" value="PJA46014.1"/>
    <property type="molecule type" value="Genomic_DNA"/>
</dbReference>
<dbReference type="Pfam" id="PF12146">
    <property type="entry name" value="Hydrolase_4"/>
    <property type="match status" value="1"/>
</dbReference>
<dbReference type="SUPFAM" id="SSF53474">
    <property type="entry name" value="alpha/beta-Hydrolases"/>
    <property type="match status" value="1"/>
</dbReference>
<reference evidence="3" key="1">
    <citation type="submission" date="2017-09" db="EMBL/GenBank/DDBJ databases">
        <title>Depth-based differentiation of microbial function through sediment-hosted aquifers and enrichment of novel symbionts in the deep terrestrial subsurface.</title>
        <authorList>
            <person name="Probst A.J."/>
            <person name="Ladd B."/>
            <person name="Jarett J.K."/>
            <person name="Geller-Mcgrath D.E."/>
            <person name="Sieber C.M.K."/>
            <person name="Emerson J.B."/>
            <person name="Anantharaman K."/>
            <person name="Thomas B.C."/>
            <person name="Malmstrom R."/>
            <person name="Stieglmeier M."/>
            <person name="Klingl A."/>
            <person name="Woyke T."/>
            <person name="Ryan C.M."/>
            <person name="Banfield J.F."/>
        </authorList>
    </citation>
    <scope>NUCLEOTIDE SEQUENCE [LARGE SCALE GENOMIC DNA]</scope>
</reference>
<dbReference type="Proteomes" id="UP000231263">
    <property type="component" value="Unassembled WGS sequence"/>
</dbReference>
<evidence type="ECO:0000313" key="2">
    <source>
        <dbReference type="EMBL" id="PJA46014.1"/>
    </source>
</evidence>
<proteinExistence type="predicted"/>